<name>A0A164GTV9_9CRUS</name>
<reference evidence="1 2" key="1">
    <citation type="submission" date="2016-03" db="EMBL/GenBank/DDBJ databases">
        <title>EvidentialGene: Evidence-directed Construction of Genes on Genomes.</title>
        <authorList>
            <person name="Gilbert D.G."/>
            <person name="Choi J.-H."/>
            <person name="Mockaitis K."/>
            <person name="Colbourne J."/>
            <person name="Pfrender M."/>
        </authorList>
    </citation>
    <scope>NUCLEOTIDE SEQUENCE [LARGE SCALE GENOMIC DNA]</scope>
    <source>
        <strain evidence="1 2">Xinb3</strain>
        <tissue evidence="1">Complete organism</tissue>
    </source>
</reference>
<dbReference type="AlphaFoldDB" id="A0A164GTV9"/>
<dbReference type="EMBL" id="LRGB01013897">
    <property type="protein sequence ID" value="KZR99349.1"/>
    <property type="molecule type" value="Genomic_DNA"/>
</dbReference>
<dbReference type="OrthoDB" id="6377204at2759"/>
<comment type="caution">
    <text evidence="1">The sequence shown here is derived from an EMBL/GenBank/DDBJ whole genome shotgun (WGS) entry which is preliminary data.</text>
</comment>
<feature type="non-terminal residue" evidence="1">
    <location>
        <position position="150"/>
    </location>
</feature>
<proteinExistence type="predicted"/>
<organism evidence="1 2">
    <name type="scientific">Daphnia magna</name>
    <dbReference type="NCBI Taxonomy" id="35525"/>
    <lineage>
        <taxon>Eukaryota</taxon>
        <taxon>Metazoa</taxon>
        <taxon>Ecdysozoa</taxon>
        <taxon>Arthropoda</taxon>
        <taxon>Crustacea</taxon>
        <taxon>Branchiopoda</taxon>
        <taxon>Diplostraca</taxon>
        <taxon>Cladocera</taxon>
        <taxon>Anomopoda</taxon>
        <taxon>Daphniidae</taxon>
        <taxon>Daphnia</taxon>
    </lineage>
</organism>
<dbReference type="Proteomes" id="UP000076858">
    <property type="component" value="Unassembled WGS sequence"/>
</dbReference>
<evidence type="ECO:0000313" key="1">
    <source>
        <dbReference type="EMBL" id="KZR99349.1"/>
    </source>
</evidence>
<gene>
    <name evidence="1" type="ORF">APZ42_004814</name>
</gene>
<protein>
    <recommendedName>
        <fullName evidence="3">HTH CENPB-type domain-containing protein</fullName>
    </recommendedName>
</protein>
<sequence>MQSFITDVGYLRVKAAAKIILSESMEMDLSGYLNRCTLLNHGITTTKSRQLAYSFAIANQVSIPSNWKLNEMASLDWLYAFMKRNATLSIRKPEHTSQAHAATFNKPVDATVQAPPNVIAAKGTKQVQQTASGEKGDNVTMLAFISAAGT</sequence>
<evidence type="ECO:0008006" key="3">
    <source>
        <dbReference type="Google" id="ProtNLM"/>
    </source>
</evidence>
<evidence type="ECO:0000313" key="2">
    <source>
        <dbReference type="Proteomes" id="UP000076858"/>
    </source>
</evidence>
<keyword evidence="2" id="KW-1185">Reference proteome</keyword>
<accession>A0A164GTV9</accession>